<comment type="function">
    <text evidence="8">Member of the two-component regulatory system KdpD/KdpE involved in the regulation of the kdp operon. Upon phosphorylation by KdpD, functions as a transcription regulator by direct binding to promoter regions of target genes to positively regulate their expression.</text>
</comment>
<keyword evidence="4" id="KW-0902">Two-component regulatory system</keyword>
<feature type="DNA-binding region" description="OmpR/PhoB-type" evidence="11">
    <location>
        <begin position="128"/>
        <end position="227"/>
    </location>
</feature>
<dbReference type="Gene3D" id="3.40.50.2300">
    <property type="match status" value="1"/>
</dbReference>
<comment type="subcellular location">
    <subcellularLocation>
        <location evidence="1">Cytoplasm</location>
    </subcellularLocation>
</comment>
<dbReference type="AlphaFoldDB" id="A0A0B4CZY0"/>
<reference evidence="14 15" key="1">
    <citation type="submission" date="2014-12" db="EMBL/GenBank/DDBJ databases">
        <title>Genome sequencing of Arthrobacter phenanthrenivorans SWC37.</title>
        <authorList>
            <person name="Tan P.W."/>
            <person name="Chan K.-G."/>
        </authorList>
    </citation>
    <scope>NUCLEOTIDE SEQUENCE [LARGE SCALE GENOMIC DNA]</scope>
    <source>
        <strain evidence="14 15">SWC37</strain>
    </source>
</reference>
<evidence type="ECO:0000256" key="11">
    <source>
        <dbReference type="PROSITE-ProRule" id="PRU01091"/>
    </source>
</evidence>
<evidence type="ECO:0000256" key="9">
    <source>
        <dbReference type="ARBA" id="ARBA00074083"/>
    </source>
</evidence>
<evidence type="ECO:0000256" key="5">
    <source>
        <dbReference type="ARBA" id="ARBA00023015"/>
    </source>
</evidence>
<dbReference type="SUPFAM" id="SSF52172">
    <property type="entry name" value="CheY-like"/>
    <property type="match status" value="1"/>
</dbReference>
<proteinExistence type="predicted"/>
<dbReference type="CDD" id="cd00383">
    <property type="entry name" value="trans_reg_C"/>
    <property type="match status" value="1"/>
</dbReference>
<evidence type="ECO:0000259" key="12">
    <source>
        <dbReference type="PROSITE" id="PS50110"/>
    </source>
</evidence>
<comment type="caution">
    <text evidence="14">The sequence shown here is derived from an EMBL/GenBank/DDBJ whole genome shotgun (WGS) entry which is preliminary data.</text>
</comment>
<dbReference type="InterPro" id="IPR001867">
    <property type="entry name" value="OmpR/PhoB-type_DNA-bd"/>
</dbReference>
<dbReference type="InterPro" id="IPR039420">
    <property type="entry name" value="WalR-like"/>
</dbReference>
<organism evidence="14 15">
    <name type="scientific">Pseudarthrobacter phenanthrenivorans</name>
    <name type="common">Arthrobacter phenanthrenivorans</name>
    <dbReference type="NCBI Taxonomy" id="361575"/>
    <lineage>
        <taxon>Bacteria</taxon>
        <taxon>Bacillati</taxon>
        <taxon>Actinomycetota</taxon>
        <taxon>Actinomycetes</taxon>
        <taxon>Micrococcales</taxon>
        <taxon>Micrococcaceae</taxon>
        <taxon>Pseudarthrobacter</taxon>
    </lineage>
</organism>
<dbReference type="GO" id="GO:0045893">
    <property type="term" value="P:positive regulation of DNA-templated transcription"/>
    <property type="evidence" value="ECO:0007669"/>
    <property type="project" value="UniProtKB-ARBA"/>
</dbReference>
<dbReference type="Gene3D" id="1.10.10.10">
    <property type="entry name" value="Winged helix-like DNA-binding domain superfamily/Winged helix DNA-binding domain"/>
    <property type="match status" value="1"/>
</dbReference>
<dbReference type="RefSeq" id="WP_043452289.1">
    <property type="nucleotide sequence ID" value="NZ_JBFBKS010000001.1"/>
</dbReference>
<dbReference type="OrthoDB" id="3197131at2"/>
<dbReference type="PROSITE" id="PS50110">
    <property type="entry name" value="RESPONSE_REGULATORY"/>
    <property type="match status" value="1"/>
</dbReference>
<accession>A0A0B4CZY0</accession>
<dbReference type="Pfam" id="PF00486">
    <property type="entry name" value="Trans_reg_C"/>
    <property type="match status" value="1"/>
</dbReference>
<dbReference type="InterPro" id="IPR036388">
    <property type="entry name" value="WH-like_DNA-bd_sf"/>
</dbReference>
<dbReference type="SMART" id="SM00448">
    <property type="entry name" value="REC"/>
    <property type="match status" value="1"/>
</dbReference>
<evidence type="ECO:0000259" key="13">
    <source>
        <dbReference type="PROSITE" id="PS51755"/>
    </source>
</evidence>
<evidence type="ECO:0000256" key="2">
    <source>
        <dbReference type="ARBA" id="ARBA00022490"/>
    </source>
</evidence>
<dbReference type="Pfam" id="PF00072">
    <property type="entry name" value="Response_reg"/>
    <property type="match status" value="1"/>
</dbReference>
<keyword evidence="5" id="KW-0805">Transcription regulation</keyword>
<dbReference type="PANTHER" id="PTHR48111:SF50">
    <property type="entry name" value="KDP OPERON TRANSCRIPTIONAL REGULATORY PROTEIN KDPE"/>
    <property type="match status" value="1"/>
</dbReference>
<evidence type="ECO:0000256" key="8">
    <source>
        <dbReference type="ARBA" id="ARBA00057085"/>
    </source>
</evidence>
<evidence type="ECO:0000256" key="7">
    <source>
        <dbReference type="ARBA" id="ARBA00023163"/>
    </source>
</evidence>
<dbReference type="GO" id="GO:0000987">
    <property type="term" value="F:cis-regulatory region sequence-specific DNA binding"/>
    <property type="evidence" value="ECO:0007669"/>
    <property type="project" value="UniProtKB-ARBA"/>
</dbReference>
<keyword evidence="2" id="KW-0963">Cytoplasm</keyword>
<dbReference type="FunFam" id="1.10.10.10:FF:000210">
    <property type="entry name" value="Winged-helix transcriptional response regulator KdpE"/>
    <property type="match status" value="1"/>
</dbReference>
<dbReference type="GO" id="GO:0000156">
    <property type="term" value="F:phosphorelay response regulator activity"/>
    <property type="evidence" value="ECO:0007669"/>
    <property type="project" value="TreeGrafter"/>
</dbReference>
<dbReference type="GO" id="GO:0032993">
    <property type="term" value="C:protein-DNA complex"/>
    <property type="evidence" value="ECO:0007669"/>
    <property type="project" value="TreeGrafter"/>
</dbReference>
<dbReference type="InterPro" id="IPR001789">
    <property type="entry name" value="Sig_transdc_resp-reg_receiver"/>
</dbReference>
<dbReference type="PANTHER" id="PTHR48111">
    <property type="entry name" value="REGULATOR OF RPOS"/>
    <property type="match status" value="1"/>
</dbReference>
<dbReference type="InterPro" id="IPR011006">
    <property type="entry name" value="CheY-like_superfamily"/>
</dbReference>
<feature type="domain" description="Response regulatory" evidence="12">
    <location>
        <begin position="3"/>
        <end position="116"/>
    </location>
</feature>
<evidence type="ECO:0000256" key="10">
    <source>
        <dbReference type="PROSITE-ProRule" id="PRU00169"/>
    </source>
</evidence>
<dbReference type="EMBL" id="JWTB01000019">
    <property type="protein sequence ID" value="KIC66714.1"/>
    <property type="molecule type" value="Genomic_DNA"/>
</dbReference>
<gene>
    <name evidence="14" type="ORF">RM50_09870</name>
</gene>
<name>A0A0B4CZY0_PSEPS</name>
<evidence type="ECO:0000313" key="14">
    <source>
        <dbReference type="EMBL" id="KIC66714.1"/>
    </source>
</evidence>
<evidence type="ECO:0000313" key="15">
    <source>
        <dbReference type="Proteomes" id="UP000031196"/>
    </source>
</evidence>
<dbReference type="GO" id="GO:0005829">
    <property type="term" value="C:cytosol"/>
    <property type="evidence" value="ECO:0007669"/>
    <property type="project" value="TreeGrafter"/>
</dbReference>
<sequence>MRTVLIVDDEPQLLRALQVNMEAEGYRVLTALDGMAALGHAEGSHPDIIVLDLGLPDMNGVDVITRIRRTSSTPIIVLSARHGSVDKVRALDAGADDYVTKPFGLDELLARLRAAGRRGGTPETAADEAPVDVGDFEVDLANRKVARGGTSVRLTPREWAILELLVRNPGRLITQQQMLARIWGPGYGNETHYLRVYMGQLRRKLEADPARPRHLLTEAGMGYRFEP</sequence>
<evidence type="ECO:0000256" key="1">
    <source>
        <dbReference type="ARBA" id="ARBA00004496"/>
    </source>
</evidence>
<protein>
    <recommendedName>
        <fullName evidence="9">Transcriptional regulatory protein KdpE</fullName>
    </recommendedName>
</protein>
<evidence type="ECO:0000256" key="3">
    <source>
        <dbReference type="ARBA" id="ARBA00022553"/>
    </source>
</evidence>
<evidence type="ECO:0000256" key="4">
    <source>
        <dbReference type="ARBA" id="ARBA00023012"/>
    </source>
</evidence>
<keyword evidence="7" id="KW-0804">Transcription</keyword>
<feature type="domain" description="OmpR/PhoB-type" evidence="13">
    <location>
        <begin position="128"/>
        <end position="227"/>
    </location>
</feature>
<dbReference type="SMART" id="SM00862">
    <property type="entry name" value="Trans_reg_C"/>
    <property type="match status" value="1"/>
</dbReference>
<dbReference type="FunFam" id="3.40.50.2300:FF:000021">
    <property type="entry name" value="Two-component system response regulator KdpE"/>
    <property type="match status" value="1"/>
</dbReference>
<dbReference type="GO" id="GO:0042802">
    <property type="term" value="F:identical protein binding"/>
    <property type="evidence" value="ECO:0007669"/>
    <property type="project" value="UniProtKB-ARBA"/>
</dbReference>
<keyword evidence="3 10" id="KW-0597">Phosphoprotein</keyword>
<dbReference type="Proteomes" id="UP000031196">
    <property type="component" value="Unassembled WGS sequence"/>
</dbReference>
<dbReference type="Gene3D" id="6.10.250.690">
    <property type="match status" value="1"/>
</dbReference>
<evidence type="ECO:0000256" key="6">
    <source>
        <dbReference type="ARBA" id="ARBA00023125"/>
    </source>
</evidence>
<dbReference type="PROSITE" id="PS51755">
    <property type="entry name" value="OMPR_PHOB"/>
    <property type="match status" value="1"/>
</dbReference>
<keyword evidence="6 11" id="KW-0238">DNA-binding</keyword>
<feature type="modified residue" description="4-aspartylphosphate" evidence="10">
    <location>
        <position position="52"/>
    </location>
</feature>